<name>A0A0C2Z875_9AGAM</name>
<dbReference type="EMBL" id="KN822090">
    <property type="protein sequence ID" value="KIM58138.1"/>
    <property type="molecule type" value="Genomic_DNA"/>
</dbReference>
<protein>
    <submittedName>
        <fullName evidence="1">Uncharacterized protein</fullName>
    </submittedName>
</protein>
<evidence type="ECO:0000313" key="2">
    <source>
        <dbReference type="Proteomes" id="UP000053989"/>
    </source>
</evidence>
<dbReference type="InParanoid" id="A0A0C2Z875"/>
<keyword evidence="2" id="KW-1185">Reference proteome</keyword>
<gene>
    <name evidence="1" type="ORF">SCLCIDRAFT_1101045</name>
</gene>
<reference evidence="2" key="2">
    <citation type="submission" date="2015-01" db="EMBL/GenBank/DDBJ databases">
        <title>Evolutionary Origins and Diversification of the Mycorrhizal Mutualists.</title>
        <authorList>
            <consortium name="DOE Joint Genome Institute"/>
            <consortium name="Mycorrhizal Genomics Consortium"/>
            <person name="Kohler A."/>
            <person name="Kuo A."/>
            <person name="Nagy L.G."/>
            <person name="Floudas D."/>
            <person name="Copeland A."/>
            <person name="Barry K.W."/>
            <person name="Cichocki N."/>
            <person name="Veneault-Fourrey C."/>
            <person name="LaButti K."/>
            <person name="Lindquist E.A."/>
            <person name="Lipzen A."/>
            <person name="Lundell T."/>
            <person name="Morin E."/>
            <person name="Murat C."/>
            <person name="Riley R."/>
            <person name="Ohm R."/>
            <person name="Sun H."/>
            <person name="Tunlid A."/>
            <person name="Henrissat B."/>
            <person name="Grigoriev I.V."/>
            <person name="Hibbett D.S."/>
            <person name="Martin F."/>
        </authorList>
    </citation>
    <scope>NUCLEOTIDE SEQUENCE [LARGE SCALE GENOMIC DNA]</scope>
    <source>
        <strain evidence="2">Foug A</strain>
    </source>
</reference>
<dbReference type="AlphaFoldDB" id="A0A0C2Z875"/>
<accession>A0A0C2Z875</accession>
<reference evidence="1 2" key="1">
    <citation type="submission" date="2014-04" db="EMBL/GenBank/DDBJ databases">
        <authorList>
            <consortium name="DOE Joint Genome Institute"/>
            <person name="Kuo A."/>
            <person name="Kohler A."/>
            <person name="Nagy L.G."/>
            <person name="Floudas D."/>
            <person name="Copeland A."/>
            <person name="Barry K.W."/>
            <person name="Cichocki N."/>
            <person name="Veneault-Fourrey C."/>
            <person name="LaButti K."/>
            <person name="Lindquist E.A."/>
            <person name="Lipzen A."/>
            <person name="Lundell T."/>
            <person name="Morin E."/>
            <person name="Murat C."/>
            <person name="Sun H."/>
            <person name="Tunlid A."/>
            <person name="Henrissat B."/>
            <person name="Grigoriev I.V."/>
            <person name="Hibbett D.S."/>
            <person name="Martin F."/>
            <person name="Nordberg H.P."/>
            <person name="Cantor M.N."/>
            <person name="Hua S.X."/>
        </authorList>
    </citation>
    <scope>NUCLEOTIDE SEQUENCE [LARGE SCALE GENOMIC DNA]</scope>
    <source>
        <strain evidence="1 2">Foug A</strain>
    </source>
</reference>
<dbReference type="HOGENOM" id="CLU_2198565_0_0_1"/>
<organism evidence="1 2">
    <name type="scientific">Scleroderma citrinum Foug A</name>
    <dbReference type="NCBI Taxonomy" id="1036808"/>
    <lineage>
        <taxon>Eukaryota</taxon>
        <taxon>Fungi</taxon>
        <taxon>Dikarya</taxon>
        <taxon>Basidiomycota</taxon>
        <taxon>Agaricomycotina</taxon>
        <taxon>Agaricomycetes</taxon>
        <taxon>Agaricomycetidae</taxon>
        <taxon>Boletales</taxon>
        <taxon>Sclerodermatineae</taxon>
        <taxon>Sclerodermataceae</taxon>
        <taxon>Scleroderma</taxon>
    </lineage>
</organism>
<evidence type="ECO:0000313" key="1">
    <source>
        <dbReference type="EMBL" id="KIM58138.1"/>
    </source>
</evidence>
<dbReference type="Proteomes" id="UP000053989">
    <property type="component" value="Unassembled WGS sequence"/>
</dbReference>
<proteinExistence type="predicted"/>
<sequence>MYSPRAGKPSTQKTDVITVTDGLATVRVEINQLEKDRNKNSLNNCSLFAPQRCTSAEKVELLLRIIEFTICRASGRKSLVGGRVTTNNCEYPLDIEIYCSWQRQAGTG</sequence>